<dbReference type="InterPro" id="IPR020846">
    <property type="entry name" value="MFS_dom"/>
</dbReference>
<evidence type="ECO:0000313" key="5">
    <source>
        <dbReference type="EMBL" id="KAL2918151.1"/>
    </source>
</evidence>
<reference evidence="5 6" key="1">
    <citation type="submission" date="2023-09" db="EMBL/GenBank/DDBJ databases">
        <title>Pangenome analysis of Batrachochytrium dendrobatidis and related Chytrids.</title>
        <authorList>
            <person name="Yacoub M.N."/>
            <person name="Stajich J.E."/>
            <person name="James T.Y."/>
        </authorList>
    </citation>
    <scope>NUCLEOTIDE SEQUENCE [LARGE SCALE GENOMIC DNA]</scope>
    <source>
        <strain evidence="5 6">JEL0888</strain>
    </source>
</reference>
<comment type="similarity">
    <text evidence="2">Belongs to the major facilitator superfamily. Monocarboxylate porter (TC 2.A.1.13) family.</text>
</comment>
<proteinExistence type="inferred from homology"/>
<dbReference type="Proteomes" id="UP001527925">
    <property type="component" value="Unassembled WGS sequence"/>
</dbReference>
<dbReference type="EMBL" id="JADGIZ020000007">
    <property type="protein sequence ID" value="KAL2918151.1"/>
    <property type="molecule type" value="Genomic_DNA"/>
</dbReference>
<feature type="transmembrane region" description="Helical" evidence="3">
    <location>
        <begin position="247"/>
        <end position="270"/>
    </location>
</feature>
<dbReference type="Pfam" id="PF07690">
    <property type="entry name" value="MFS_1"/>
    <property type="match status" value="1"/>
</dbReference>
<feature type="transmembrane region" description="Helical" evidence="3">
    <location>
        <begin position="188"/>
        <end position="212"/>
    </location>
</feature>
<keyword evidence="6" id="KW-1185">Reference proteome</keyword>
<keyword evidence="3" id="KW-1133">Transmembrane helix</keyword>
<dbReference type="InterPro" id="IPR036259">
    <property type="entry name" value="MFS_trans_sf"/>
</dbReference>
<dbReference type="SUPFAM" id="SSF103473">
    <property type="entry name" value="MFS general substrate transporter"/>
    <property type="match status" value="1"/>
</dbReference>
<evidence type="ECO:0000313" key="6">
    <source>
        <dbReference type="Proteomes" id="UP001527925"/>
    </source>
</evidence>
<dbReference type="PROSITE" id="PS50850">
    <property type="entry name" value="MFS"/>
    <property type="match status" value="1"/>
</dbReference>
<gene>
    <name evidence="5" type="ORF">HK105_202078</name>
</gene>
<sequence>MEDATASASTGSTVGSATAAPATAAAAVYQQRGAGASSITVLVVEDAARSGPAVAGGQLPPDHAAAATLSGAGTAAETPSAAKALEAAGAKGDFGGVLAAVEADDTNVPPPDGGYGFVVVLASFIINVWTVGLPASFGVFQEAYKSVPEFAGSSSLAIAFIGSLGTVGMPLFAIFSGRLSDTLGPRPVSAIGAVVVGASLVVASFSTSLWHLLLTQGFLFGLGTSVSYVPILGVLPDWFVARRGLAMGISVSGGGFGGLALSPLIRFLITQVGWRWTLRIMGIAAFALLLGSAALLRMRVHAKRTSKIDFSYFRDSSFVRLFVMALMMSLSWFVPFFYIPLYSTQQGLSKEQGALLAGLLNAASATGRVSLGFVADYAGATNTLVSCLFLATVLVFVMWPFSVTFGGILAFVLLFGVFLGGFASLVPTAVAHLFGSRGNLATVTGMIFTGYVGNLVGAPIAGAIIDHYTTYSTDGSKSINFLPAIIYTGGFFTLSLLACVSVRMSAAKNRLFVKI</sequence>
<keyword evidence="3" id="KW-0472">Membrane</keyword>
<comment type="caution">
    <text evidence="5">The sequence shown here is derived from an EMBL/GenBank/DDBJ whole genome shotgun (WGS) entry which is preliminary data.</text>
</comment>
<feature type="transmembrane region" description="Helical" evidence="3">
    <location>
        <begin position="276"/>
        <end position="296"/>
    </location>
</feature>
<dbReference type="PANTHER" id="PTHR11360">
    <property type="entry name" value="MONOCARBOXYLATE TRANSPORTER"/>
    <property type="match status" value="1"/>
</dbReference>
<feature type="transmembrane region" description="Helical" evidence="3">
    <location>
        <begin position="485"/>
        <end position="506"/>
    </location>
</feature>
<feature type="transmembrane region" description="Helical" evidence="3">
    <location>
        <begin position="218"/>
        <end position="240"/>
    </location>
</feature>
<dbReference type="InterPro" id="IPR050327">
    <property type="entry name" value="Proton-linked_MCT"/>
</dbReference>
<evidence type="ECO:0000256" key="3">
    <source>
        <dbReference type="SAM" id="Phobius"/>
    </source>
</evidence>
<organism evidence="5 6">
    <name type="scientific">Polyrhizophydium stewartii</name>
    <dbReference type="NCBI Taxonomy" id="2732419"/>
    <lineage>
        <taxon>Eukaryota</taxon>
        <taxon>Fungi</taxon>
        <taxon>Fungi incertae sedis</taxon>
        <taxon>Chytridiomycota</taxon>
        <taxon>Chytridiomycota incertae sedis</taxon>
        <taxon>Chytridiomycetes</taxon>
        <taxon>Rhizophydiales</taxon>
        <taxon>Rhizophydiales incertae sedis</taxon>
        <taxon>Polyrhizophydium</taxon>
    </lineage>
</organism>
<name>A0ABR4NFA3_9FUNG</name>
<evidence type="ECO:0000256" key="2">
    <source>
        <dbReference type="ARBA" id="ARBA00006727"/>
    </source>
</evidence>
<feature type="domain" description="Major facilitator superfamily (MFS) profile" evidence="4">
    <location>
        <begin position="116"/>
        <end position="507"/>
    </location>
</feature>
<evidence type="ECO:0000256" key="1">
    <source>
        <dbReference type="ARBA" id="ARBA00004141"/>
    </source>
</evidence>
<feature type="transmembrane region" description="Helical" evidence="3">
    <location>
        <begin position="115"/>
        <end position="137"/>
    </location>
</feature>
<feature type="transmembrane region" description="Helical" evidence="3">
    <location>
        <begin position="446"/>
        <end position="465"/>
    </location>
</feature>
<feature type="transmembrane region" description="Helical" evidence="3">
    <location>
        <begin position="317"/>
        <end position="341"/>
    </location>
</feature>
<dbReference type="Gene3D" id="1.20.1250.20">
    <property type="entry name" value="MFS general substrate transporter like domains"/>
    <property type="match status" value="2"/>
</dbReference>
<feature type="transmembrane region" description="Helical" evidence="3">
    <location>
        <begin position="408"/>
        <end position="434"/>
    </location>
</feature>
<protein>
    <recommendedName>
        <fullName evidence="4">Major facilitator superfamily (MFS) profile domain-containing protein</fullName>
    </recommendedName>
</protein>
<accession>A0ABR4NFA3</accession>
<feature type="transmembrane region" description="Helical" evidence="3">
    <location>
        <begin position="157"/>
        <end position="176"/>
    </location>
</feature>
<dbReference type="PANTHER" id="PTHR11360:SF284">
    <property type="entry name" value="EG:103B4.3 PROTEIN-RELATED"/>
    <property type="match status" value="1"/>
</dbReference>
<feature type="transmembrane region" description="Helical" evidence="3">
    <location>
        <begin position="353"/>
        <end position="371"/>
    </location>
</feature>
<evidence type="ECO:0000259" key="4">
    <source>
        <dbReference type="PROSITE" id="PS50850"/>
    </source>
</evidence>
<comment type="subcellular location">
    <subcellularLocation>
        <location evidence="1">Membrane</location>
        <topology evidence="1">Multi-pass membrane protein</topology>
    </subcellularLocation>
</comment>
<dbReference type="InterPro" id="IPR011701">
    <property type="entry name" value="MFS"/>
</dbReference>
<keyword evidence="3" id="KW-0812">Transmembrane</keyword>
<feature type="transmembrane region" description="Helical" evidence="3">
    <location>
        <begin position="383"/>
        <end position="402"/>
    </location>
</feature>